<name>A0A2S7D1J2_9XANT</name>
<sequence>MSPTPLPRAFYAHDARQVAPRLLNKVLVSADGRRGRITEVEAYCGGEDPAAHSFRGITPRNQVMFGAPGHLYVYFIYGMHWAINAVCGGAPGHAVLIRALQPLAGMEAMQAARGTAPAKALTTGPGRLAQAFGVTAADNGLDLTTAGARLWIEHDGTAPPAVPLATPRIGIRKAVDQPWRWVVPDSAYLSRPLPRMTGTRAALAGD</sequence>
<evidence type="ECO:0000256" key="5">
    <source>
        <dbReference type="HAMAP-Rule" id="MF_00527"/>
    </source>
</evidence>
<dbReference type="GO" id="GO:0003905">
    <property type="term" value="F:alkylbase DNA N-glycosylase activity"/>
    <property type="evidence" value="ECO:0007669"/>
    <property type="project" value="InterPro"/>
</dbReference>
<dbReference type="AlphaFoldDB" id="A0A2S7D1J2"/>
<evidence type="ECO:0000313" key="7">
    <source>
        <dbReference type="Proteomes" id="UP000238191"/>
    </source>
</evidence>
<dbReference type="RefSeq" id="WP_046963659.1">
    <property type="nucleotide sequence ID" value="NZ_MDEI01000011.1"/>
</dbReference>
<dbReference type="InterPro" id="IPR036995">
    <property type="entry name" value="MPG_sf"/>
</dbReference>
<dbReference type="FunFam" id="3.10.300.10:FF:000001">
    <property type="entry name" value="Putative 3-methyladenine DNA glycosylase"/>
    <property type="match status" value="1"/>
</dbReference>
<comment type="similarity">
    <text evidence="1 5">Belongs to the DNA glycosylase MPG family.</text>
</comment>
<dbReference type="EMBL" id="MDEI01000011">
    <property type="protein sequence ID" value="PPU67715.1"/>
    <property type="molecule type" value="Genomic_DNA"/>
</dbReference>
<dbReference type="Pfam" id="PF02245">
    <property type="entry name" value="Pur_DNA_glyco"/>
    <property type="match status" value="1"/>
</dbReference>
<dbReference type="Gene3D" id="3.10.300.10">
    <property type="entry name" value="Methylpurine-DNA glycosylase (MPG)"/>
    <property type="match status" value="1"/>
</dbReference>
<dbReference type="PANTHER" id="PTHR10429:SF0">
    <property type="entry name" value="DNA-3-METHYLADENINE GLYCOSYLASE"/>
    <property type="match status" value="1"/>
</dbReference>
<dbReference type="OrthoDB" id="9794313at2"/>
<evidence type="ECO:0000256" key="1">
    <source>
        <dbReference type="ARBA" id="ARBA00009232"/>
    </source>
</evidence>
<dbReference type="Proteomes" id="UP000238191">
    <property type="component" value="Unassembled WGS sequence"/>
</dbReference>
<dbReference type="CDD" id="cd00540">
    <property type="entry name" value="AAG"/>
    <property type="match status" value="1"/>
</dbReference>
<dbReference type="SUPFAM" id="SSF50486">
    <property type="entry name" value="FMT C-terminal domain-like"/>
    <property type="match status" value="1"/>
</dbReference>
<comment type="caution">
    <text evidence="6">The sequence shown here is derived from an EMBL/GenBank/DDBJ whole genome shotgun (WGS) entry which is preliminary data.</text>
</comment>
<dbReference type="InterPro" id="IPR011034">
    <property type="entry name" value="Formyl_transferase-like_C_sf"/>
</dbReference>
<keyword evidence="3 5" id="KW-0378">Hydrolase</keyword>
<dbReference type="NCBIfam" id="TIGR00567">
    <property type="entry name" value="3mg"/>
    <property type="match status" value="1"/>
</dbReference>
<proteinExistence type="inferred from homology"/>
<dbReference type="GO" id="GO:0006284">
    <property type="term" value="P:base-excision repair"/>
    <property type="evidence" value="ECO:0007669"/>
    <property type="project" value="InterPro"/>
</dbReference>
<keyword evidence="7" id="KW-1185">Reference proteome</keyword>
<dbReference type="InterPro" id="IPR003180">
    <property type="entry name" value="MPG"/>
</dbReference>
<evidence type="ECO:0000313" key="6">
    <source>
        <dbReference type="EMBL" id="PPU67715.1"/>
    </source>
</evidence>
<reference evidence="7" key="1">
    <citation type="submission" date="2016-08" db="EMBL/GenBank/DDBJ databases">
        <authorList>
            <person name="Merda D."/>
            <person name="Briand M."/>
            <person name="Taghouti G."/>
            <person name="Carrere S."/>
            <person name="Gouzy J."/>
            <person name="Portier P."/>
            <person name="Jacques M.-A."/>
            <person name="Fischer-Le Saux M."/>
        </authorList>
    </citation>
    <scope>NUCLEOTIDE SEQUENCE [LARGE SCALE GENOMIC DNA]</scope>
    <source>
        <strain evidence="7">CFBP4643</strain>
    </source>
</reference>
<dbReference type="NCBIfam" id="NF002003">
    <property type="entry name" value="PRK00802.1-3"/>
    <property type="match status" value="1"/>
</dbReference>
<organism evidence="6 7">
    <name type="scientific">Xanthomonas pisi</name>
    <dbReference type="NCBI Taxonomy" id="56457"/>
    <lineage>
        <taxon>Bacteria</taxon>
        <taxon>Pseudomonadati</taxon>
        <taxon>Pseudomonadota</taxon>
        <taxon>Gammaproteobacteria</taxon>
        <taxon>Lysobacterales</taxon>
        <taxon>Lysobacteraceae</taxon>
        <taxon>Xanthomonas</taxon>
    </lineage>
</organism>
<dbReference type="GO" id="GO:0003677">
    <property type="term" value="F:DNA binding"/>
    <property type="evidence" value="ECO:0007669"/>
    <property type="project" value="InterPro"/>
</dbReference>
<gene>
    <name evidence="6" type="ORF">XpiCFBP4643_14410</name>
</gene>
<keyword evidence="2 5" id="KW-0227">DNA damage</keyword>
<evidence type="ECO:0000256" key="3">
    <source>
        <dbReference type="ARBA" id="ARBA00022801"/>
    </source>
</evidence>
<keyword evidence="4 5" id="KW-0234">DNA repair</keyword>
<protein>
    <recommendedName>
        <fullName evidence="5">Putative 3-methyladenine DNA glycosylase</fullName>
        <ecNumber evidence="5">3.2.2.-</ecNumber>
    </recommendedName>
</protein>
<evidence type="ECO:0000256" key="2">
    <source>
        <dbReference type="ARBA" id="ARBA00022763"/>
    </source>
</evidence>
<dbReference type="HAMAP" id="MF_00527">
    <property type="entry name" value="3MGH"/>
    <property type="match status" value="1"/>
</dbReference>
<dbReference type="PANTHER" id="PTHR10429">
    <property type="entry name" value="DNA-3-METHYLADENINE GLYCOSYLASE"/>
    <property type="match status" value="1"/>
</dbReference>
<dbReference type="EC" id="3.2.2.-" evidence="5"/>
<accession>A0A2S7D1J2</accession>
<evidence type="ECO:0000256" key="4">
    <source>
        <dbReference type="ARBA" id="ARBA00023204"/>
    </source>
</evidence>